<dbReference type="Proteomes" id="UP000502035">
    <property type="component" value="Chromosome"/>
</dbReference>
<dbReference type="AlphaFoldDB" id="A0A6G7YG95"/>
<evidence type="ECO:0000313" key="1">
    <source>
        <dbReference type="EMBL" id="QIK75627.1"/>
    </source>
</evidence>
<keyword evidence="2" id="KW-1185">Reference proteome</keyword>
<organism evidence="1 2">
    <name type="scientific">Nocardioides piscis</name>
    <dbReference type="NCBI Taxonomy" id="2714938"/>
    <lineage>
        <taxon>Bacteria</taxon>
        <taxon>Bacillati</taxon>
        <taxon>Actinomycetota</taxon>
        <taxon>Actinomycetes</taxon>
        <taxon>Propionibacteriales</taxon>
        <taxon>Nocardioidaceae</taxon>
        <taxon>Nocardioides</taxon>
    </lineage>
</organism>
<proteinExistence type="predicted"/>
<protein>
    <recommendedName>
        <fullName evidence="3">Sulfotransferase family protein</fullName>
    </recommendedName>
</protein>
<gene>
    <name evidence="1" type="ORF">G7071_09395</name>
</gene>
<accession>A0A6G7YG95</accession>
<reference evidence="1 2" key="1">
    <citation type="submission" date="2020-03" db="EMBL/GenBank/DDBJ databases">
        <title>Nocardioides sp. nov., isolated from fish.</title>
        <authorList>
            <person name="Hyun D.-W."/>
            <person name="Bae J.-W."/>
        </authorList>
    </citation>
    <scope>NUCLEOTIDE SEQUENCE [LARGE SCALE GENOMIC DNA]</scope>
    <source>
        <strain evidence="1 2">HDW12A</strain>
    </source>
</reference>
<evidence type="ECO:0008006" key="3">
    <source>
        <dbReference type="Google" id="ProtNLM"/>
    </source>
</evidence>
<dbReference type="KEGG" id="npi:G7071_09395"/>
<name>A0A6G7YG95_9ACTN</name>
<evidence type="ECO:0000313" key="2">
    <source>
        <dbReference type="Proteomes" id="UP000502035"/>
    </source>
</evidence>
<sequence>MAERVVLHIGSMKSGTSFIQNVLGNNREALAQHGITFAGERWRDQVAAVQDLIAHGGPRQAALDPEGPWQSLVDEINATPGTAVVSMEFLAPRVTRKIEIIRDGLQGRLEVVLTGRDLARNLAAMWLESVQNGSAVTWDDYLAAVRSEDGKSPVARNFWNHQGLAAIARRWSDVVGAEHFTLMTVPPKGAPSDLLWQRFATVLQLDPDAFELDVRANRSIGLATALTLRQLNELLGRGGTPAADHKFYDLLVKHLLAKRSLAARAGEPTLGVDERWVMKRGAAEVTALRKQGHRVIGDLDELQPRPVRGIHPDQVSTQTQLEAAMDGLTRMTELSMEREAMHRQRLRRAKKRRKA</sequence>
<dbReference type="RefSeq" id="WP_166317822.1">
    <property type="nucleotide sequence ID" value="NZ_CP049866.1"/>
</dbReference>
<dbReference type="EMBL" id="CP049866">
    <property type="protein sequence ID" value="QIK75627.1"/>
    <property type="molecule type" value="Genomic_DNA"/>
</dbReference>